<dbReference type="InterPro" id="IPR001036">
    <property type="entry name" value="Acrflvin-R"/>
</dbReference>
<organism evidence="2 3">
    <name type="scientific">Moritella yayanosii</name>
    <dbReference type="NCBI Taxonomy" id="69539"/>
    <lineage>
        <taxon>Bacteria</taxon>
        <taxon>Pseudomonadati</taxon>
        <taxon>Pseudomonadota</taxon>
        <taxon>Gammaproteobacteria</taxon>
        <taxon>Alteromonadales</taxon>
        <taxon>Moritellaceae</taxon>
        <taxon>Moritella</taxon>
    </lineage>
</organism>
<dbReference type="SUPFAM" id="SSF82714">
    <property type="entry name" value="Multidrug efflux transporter AcrB TolC docking domain, DN and DC subdomains"/>
    <property type="match status" value="2"/>
</dbReference>
<feature type="transmembrane region" description="Helical" evidence="1">
    <location>
        <begin position="527"/>
        <end position="549"/>
    </location>
</feature>
<dbReference type="OrthoDB" id="5287122at2"/>
<dbReference type="Gene3D" id="3.30.70.1320">
    <property type="entry name" value="Multidrug efflux transporter AcrB pore domain like"/>
    <property type="match status" value="1"/>
</dbReference>
<keyword evidence="3" id="KW-1185">Reference proteome</keyword>
<dbReference type="Gene3D" id="3.30.2090.10">
    <property type="entry name" value="Multidrug efflux transporter AcrB TolC docking domain, DN and DC subdomains"/>
    <property type="match status" value="2"/>
</dbReference>
<dbReference type="PANTHER" id="PTHR32063">
    <property type="match status" value="1"/>
</dbReference>
<dbReference type="SUPFAM" id="SSF82866">
    <property type="entry name" value="Multidrug efflux transporter AcrB transmembrane domain"/>
    <property type="match status" value="2"/>
</dbReference>
<sequence length="1049" mass="115833">MHNLIAWFTRNHVAANLLMILILGAGFFTLKYRVNVEVFPDVTIDVINISIALPGASPEEAEESLAIPIEEAILDIEGIDKITSRSTEGSSTISVEVGAKYDPYRLKDEIKNRIDALNTLPANAEKPIISQPTSSREVISVIISGELTEKELRLLGEQTRERLLNETNITQVTLESVRPYEISIEVSEQTLRQYNLTMDEIAAAINANSVDLSGGSIKTPSGEILLRSKGQAYVGSEYANIMIRSHTDGTRLILKDIATIKDGFEETPIITRFNGKPAVIIEVYRVGAQSAITIADTVKAFIVEQQALMPDGVKLDYWRDDSKIIKSRINTLSTSAIQGGILVAIMLTLFLRPAIAFWVTVGIPVSFMGGAIFMPELDISINIISLFAFIMVLGILVDDAIVSGENVYTHLKRGEPPERAAIIGIQEVSTPVTFGILTTIVAFIPLTLIEGARGDIFAQIPAIVIPVLLFSLIESKLILPAHLKHIRMQGSNQNRFLRWQERFANNFEQAIIRYYRPALSAVLARRYLSLTVAFSVMLIVLTLVTSGWVRFIFFPRIPSEIARGVIVMPTGTDIAVTDKYVQKMLDSALLLQKKYTDTSTNESVIKDIFATVGSSGGSSAGQSHLGRVIFQVQSEEERVIDISVAALVKEWRALIGHVPGAQSLTFKAETGHSGSPLNIQLTAHRYDSLRTVADKIKNKLTEYPSVFDIEDSISKGKTELQLAIKPEAEALGLSLSDLAQQVRQAFYGEQVQRIQRGKDDVKVFIRYPKNERQSIYNLNNMMIRTPAGDEIPFLEVADITVSTSPSVIIRIDRQRTLNITADLNKETGNLGILKQDLTDYLDQLMQLYPDVSYSLEGEAKEQDESFSSLKLGLVFVLFAIYALLAIPFRSYTQPLIVMSVIPFGAIGAILGHIIMGNPLTLMSVLGMLALTGVVVNDSLVLVDYINKQRADGVPLTEAVNNAGVARFRAVMLTSITTFVGLMPLLLETSIQAQFLIPMAISLGFGIIFATVITLFIVPINYLLLEDFGRLITWLKHLYRRRPNDTSSKV</sequence>
<dbReference type="Gene3D" id="3.30.70.1430">
    <property type="entry name" value="Multidrug efflux transporter AcrB pore domain"/>
    <property type="match status" value="2"/>
</dbReference>
<dbReference type="PANTHER" id="PTHR32063:SF33">
    <property type="entry name" value="RND SUPERFAMILY EFFLUX PUMP PERMEASE COMPONENT"/>
    <property type="match status" value="1"/>
</dbReference>
<keyword evidence="1" id="KW-0472">Membrane</keyword>
<dbReference type="AlphaFoldDB" id="A0A330LR10"/>
<accession>A0A330LR10</accession>
<dbReference type="Gene3D" id="1.20.1640.10">
    <property type="entry name" value="Multidrug efflux transporter AcrB transmembrane domain"/>
    <property type="match status" value="2"/>
</dbReference>
<feature type="transmembrane region" description="Helical" evidence="1">
    <location>
        <begin position="869"/>
        <end position="888"/>
    </location>
</feature>
<name>A0A330LR10_9GAMM</name>
<feature type="transmembrane region" description="Helical" evidence="1">
    <location>
        <begin position="379"/>
        <end position="401"/>
    </location>
</feature>
<keyword evidence="1" id="KW-0812">Transmembrane</keyword>
<evidence type="ECO:0000256" key="1">
    <source>
        <dbReference type="SAM" id="Phobius"/>
    </source>
</evidence>
<reference evidence="3" key="1">
    <citation type="submission" date="2018-05" db="EMBL/GenBank/DDBJ databases">
        <authorList>
            <person name="Cea G.-C."/>
            <person name="William W."/>
        </authorList>
    </citation>
    <scope>NUCLEOTIDE SEQUENCE [LARGE SCALE GENOMIC DNA]</scope>
    <source>
        <strain evidence="3">DB21MT 5</strain>
    </source>
</reference>
<dbReference type="GO" id="GO:0005886">
    <property type="term" value="C:plasma membrane"/>
    <property type="evidence" value="ECO:0007669"/>
    <property type="project" value="TreeGrafter"/>
</dbReference>
<evidence type="ECO:0000313" key="3">
    <source>
        <dbReference type="Proteomes" id="UP000250163"/>
    </source>
</evidence>
<dbReference type="GO" id="GO:0042910">
    <property type="term" value="F:xenobiotic transmembrane transporter activity"/>
    <property type="evidence" value="ECO:0007669"/>
    <property type="project" value="TreeGrafter"/>
</dbReference>
<dbReference type="Gene3D" id="3.30.70.1440">
    <property type="entry name" value="Multidrug efflux transporter AcrB pore domain"/>
    <property type="match status" value="1"/>
</dbReference>
<dbReference type="PRINTS" id="PR00702">
    <property type="entry name" value="ACRIFLAVINRP"/>
</dbReference>
<feature type="transmembrane region" description="Helical" evidence="1">
    <location>
        <begin position="967"/>
        <end position="986"/>
    </location>
</feature>
<feature type="transmembrane region" description="Helical" evidence="1">
    <location>
        <begin position="921"/>
        <end position="946"/>
    </location>
</feature>
<feature type="transmembrane region" description="Helical" evidence="1">
    <location>
        <begin position="12"/>
        <end position="30"/>
    </location>
</feature>
<feature type="transmembrane region" description="Helical" evidence="1">
    <location>
        <begin position="998"/>
        <end position="1024"/>
    </location>
</feature>
<feature type="transmembrane region" description="Helical" evidence="1">
    <location>
        <begin position="895"/>
        <end position="915"/>
    </location>
</feature>
<keyword evidence="1" id="KW-1133">Transmembrane helix</keyword>
<dbReference type="InterPro" id="IPR027463">
    <property type="entry name" value="AcrB_DN_DC_subdom"/>
</dbReference>
<dbReference type="EMBL" id="LS483250">
    <property type="protein sequence ID" value="SQD79183.1"/>
    <property type="molecule type" value="Genomic_DNA"/>
</dbReference>
<dbReference type="SUPFAM" id="SSF82693">
    <property type="entry name" value="Multidrug efflux transporter AcrB pore domain, PN1, PN2, PC1 and PC2 subdomains"/>
    <property type="match status" value="1"/>
</dbReference>
<protein>
    <submittedName>
        <fullName evidence="2">Putative multidrug resistance protein(AcrB/AcrD/AcrF family)</fullName>
    </submittedName>
</protein>
<gene>
    <name evidence="2" type="ORF">MORIYA_2713</name>
</gene>
<dbReference type="KEGG" id="mya:MORIYA_2713"/>
<dbReference type="Pfam" id="PF00873">
    <property type="entry name" value="ACR_tran"/>
    <property type="match status" value="1"/>
</dbReference>
<feature type="transmembrane region" description="Helical" evidence="1">
    <location>
        <begin position="422"/>
        <end position="444"/>
    </location>
</feature>
<dbReference type="RefSeq" id="WP_112715714.1">
    <property type="nucleotide sequence ID" value="NZ_LS483250.1"/>
</dbReference>
<evidence type="ECO:0000313" key="2">
    <source>
        <dbReference type="EMBL" id="SQD79183.1"/>
    </source>
</evidence>
<dbReference type="Proteomes" id="UP000250163">
    <property type="component" value="Chromosome MORIYA"/>
</dbReference>
<proteinExistence type="predicted"/>